<dbReference type="InterPro" id="IPR036689">
    <property type="entry name" value="ESAT-6-like_sf"/>
</dbReference>
<dbReference type="SUPFAM" id="SSF140453">
    <property type="entry name" value="EsxAB dimer-like"/>
    <property type="match status" value="1"/>
</dbReference>
<dbReference type="EMBL" id="JBHSBA010000003">
    <property type="protein sequence ID" value="MFC4124777.1"/>
    <property type="molecule type" value="Genomic_DNA"/>
</dbReference>
<evidence type="ECO:0000313" key="2">
    <source>
        <dbReference type="EMBL" id="MFC4124777.1"/>
    </source>
</evidence>
<name>A0ABV8L1U9_9NOCA</name>
<gene>
    <name evidence="2" type="ORF">ACFOW8_07560</name>
</gene>
<accession>A0ABV8L1U9</accession>
<organism evidence="2 3">
    <name type="scientific">Nocardia rhizosphaerae</name>
    <dbReference type="NCBI Taxonomy" id="1691571"/>
    <lineage>
        <taxon>Bacteria</taxon>
        <taxon>Bacillati</taxon>
        <taxon>Actinomycetota</taxon>
        <taxon>Actinomycetes</taxon>
        <taxon>Mycobacteriales</taxon>
        <taxon>Nocardiaceae</taxon>
        <taxon>Nocardia</taxon>
    </lineage>
</organism>
<dbReference type="Pfam" id="PF06013">
    <property type="entry name" value="WXG100"/>
    <property type="match status" value="1"/>
</dbReference>
<dbReference type="Proteomes" id="UP001595767">
    <property type="component" value="Unassembled WGS sequence"/>
</dbReference>
<sequence length="101" mass="10875">MADIGSIRYDFAAIDDAGSGLKAQAQNITNALQDYENEFQNFIESHWSEGEGSAAFTIMQTKWSNDSLNLNASLQKIGATTLSGAENMRATDARLAAMLAP</sequence>
<evidence type="ECO:0000256" key="1">
    <source>
        <dbReference type="SAM" id="Coils"/>
    </source>
</evidence>
<protein>
    <submittedName>
        <fullName evidence="2">WXG100 family type VII secretion target</fullName>
    </submittedName>
</protein>
<keyword evidence="3" id="KW-1185">Reference proteome</keyword>
<comment type="caution">
    <text evidence="2">The sequence shown here is derived from an EMBL/GenBank/DDBJ whole genome shotgun (WGS) entry which is preliminary data.</text>
</comment>
<evidence type="ECO:0000313" key="3">
    <source>
        <dbReference type="Proteomes" id="UP001595767"/>
    </source>
</evidence>
<dbReference type="InterPro" id="IPR010310">
    <property type="entry name" value="T7SS_ESAT-6-like"/>
</dbReference>
<dbReference type="Gene3D" id="1.10.287.1060">
    <property type="entry name" value="ESAT-6-like"/>
    <property type="match status" value="1"/>
</dbReference>
<dbReference type="RefSeq" id="WP_378547428.1">
    <property type="nucleotide sequence ID" value="NZ_JBHSBA010000003.1"/>
</dbReference>
<reference evidence="3" key="1">
    <citation type="journal article" date="2019" name="Int. J. Syst. Evol. Microbiol.">
        <title>The Global Catalogue of Microorganisms (GCM) 10K type strain sequencing project: providing services to taxonomists for standard genome sequencing and annotation.</title>
        <authorList>
            <consortium name="The Broad Institute Genomics Platform"/>
            <consortium name="The Broad Institute Genome Sequencing Center for Infectious Disease"/>
            <person name="Wu L."/>
            <person name="Ma J."/>
        </authorList>
    </citation>
    <scope>NUCLEOTIDE SEQUENCE [LARGE SCALE GENOMIC DNA]</scope>
    <source>
        <strain evidence="3">CGMCC 4.7204</strain>
    </source>
</reference>
<feature type="coiled-coil region" evidence="1">
    <location>
        <begin position="18"/>
        <end position="45"/>
    </location>
</feature>
<proteinExistence type="predicted"/>
<keyword evidence="1" id="KW-0175">Coiled coil</keyword>